<evidence type="ECO:0000313" key="2">
    <source>
        <dbReference type="Proteomes" id="UP000570514"/>
    </source>
</evidence>
<dbReference type="RefSeq" id="WP_167079842.1">
    <property type="nucleotide sequence ID" value="NZ_BAAADC010000001.1"/>
</dbReference>
<protein>
    <submittedName>
        <fullName evidence="1">Uncharacterized protein</fullName>
    </submittedName>
</protein>
<accession>A0A846MTP0</accession>
<organism evidence="1 2">
    <name type="scientific">Rhizomicrobium palustre</name>
    <dbReference type="NCBI Taxonomy" id="189966"/>
    <lineage>
        <taxon>Bacteria</taxon>
        <taxon>Pseudomonadati</taxon>
        <taxon>Pseudomonadota</taxon>
        <taxon>Alphaproteobacteria</taxon>
        <taxon>Micropepsales</taxon>
        <taxon>Micropepsaceae</taxon>
        <taxon>Rhizomicrobium</taxon>
    </lineage>
</organism>
<dbReference type="AlphaFoldDB" id="A0A846MTP0"/>
<sequence length="62" mass="7015">MNKIIRFGRRLPIPSTVQIRHELRAFCASEDVREECAAKEGLPKEATWDEIYAHRAAGTTSS</sequence>
<dbReference type="EMBL" id="JAASRM010000001">
    <property type="protein sequence ID" value="NIK86804.1"/>
    <property type="molecule type" value="Genomic_DNA"/>
</dbReference>
<proteinExistence type="predicted"/>
<keyword evidence="2" id="KW-1185">Reference proteome</keyword>
<comment type="caution">
    <text evidence="1">The sequence shown here is derived from an EMBL/GenBank/DDBJ whole genome shotgun (WGS) entry which is preliminary data.</text>
</comment>
<reference evidence="1 2" key="1">
    <citation type="submission" date="2020-03" db="EMBL/GenBank/DDBJ databases">
        <title>Genomic Encyclopedia of Type Strains, Phase IV (KMG-IV): sequencing the most valuable type-strain genomes for metagenomic binning, comparative biology and taxonomic classification.</title>
        <authorList>
            <person name="Goeker M."/>
        </authorList>
    </citation>
    <scope>NUCLEOTIDE SEQUENCE [LARGE SCALE GENOMIC DNA]</scope>
    <source>
        <strain evidence="1 2">DSM 19867</strain>
    </source>
</reference>
<gene>
    <name evidence="1" type="ORF">FHS83_000122</name>
</gene>
<name>A0A846MTP0_9PROT</name>
<evidence type="ECO:0000313" key="1">
    <source>
        <dbReference type="EMBL" id="NIK86804.1"/>
    </source>
</evidence>
<dbReference type="Proteomes" id="UP000570514">
    <property type="component" value="Unassembled WGS sequence"/>
</dbReference>